<dbReference type="STRING" id="370622.LA66_11505"/>
<dbReference type="GO" id="GO:0016646">
    <property type="term" value="F:oxidoreductase activity, acting on the CH-NH group of donors, NAD or NADP as acceptor"/>
    <property type="evidence" value="ECO:0007669"/>
    <property type="project" value="UniProtKB-ARBA"/>
</dbReference>
<dbReference type="InterPro" id="IPR002563">
    <property type="entry name" value="Flavin_Rdtase-like_dom"/>
</dbReference>
<protein>
    <submittedName>
        <fullName evidence="2">Flavin reductase</fullName>
    </submittedName>
</protein>
<evidence type="ECO:0000313" key="2">
    <source>
        <dbReference type="EMBL" id="KHJ54096.1"/>
    </source>
</evidence>
<gene>
    <name evidence="2" type="ORF">LA66_11505</name>
</gene>
<dbReference type="Gene3D" id="2.30.110.10">
    <property type="entry name" value="Electron Transport, Fmn-binding Protein, Chain A"/>
    <property type="match status" value="1"/>
</dbReference>
<evidence type="ECO:0000259" key="1">
    <source>
        <dbReference type="SMART" id="SM00903"/>
    </source>
</evidence>
<proteinExistence type="predicted"/>
<dbReference type="PANTHER" id="PTHR43812">
    <property type="entry name" value="BLR2425 PROTEIN"/>
    <property type="match status" value="1"/>
</dbReference>
<organism evidence="2 3">
    <name type="scientific">Aureimonas altamirensis</name>
    <dbReference type="NCBI Taxonomy" id="370622"/>
    <lineage>
        <taxon>Bacteria</taxon>
        <taxon>Pseudomonadati</taxon>
        <taxon>Pseudomonadota</taxon>
        <taxon>Alphaproteobacteria</taxon>
        <taxon>Hyphomicrobiales</taxon>
        <taxon>Aurantimonadaceae</taxon>
        <taxon>Aureimonas</taxon>
    </lineage>
</organism>
<name>A0A0B1Q3Z8_9HYPH</name>
<dbReference type="Pfam" id="PF01613">
    <property type="entry name" value="Flavin_Reduct"/>
    <property type="match status" value="1"/>
</dbReference>
<dbReference type="EMBL" id="JRFJ01000003">
    <property type="protein sequence ID" value="KHJ54096.1"/>
    <property type="molecule type" value="Genomic_DNA"/>
</dbReference>
<feature type="domain" description="Flavin reductase like" evidence="1">
    <location>
        <begin position="21"/>
        <end position="173"/>
    </location>
</feature>
<reference evidence="2 3" key="1">
    <citation type="submission" date="2014-09" db="EMBL/GenBank/DDBJ databases">
        <title>Isolation and characterization of Aurantimonas altamirensis ON-56566 from clinical sample following a dog bite.</title>
        <authorList>
            <person name="Eshaghi A."/>
            <person name="Li A."/>
            <person name="Shahinas D."/>
            <person name="Bahn P."/>
            <person name="Kus J.V."/>
            <person name="Patel S.N."/>
        </authorList>
    </citation>
    <scope>NUCLEOTIDE SEQUENCE [LARGE SCALE GENOMIC DNA]</scope>
    <source>
        <strain evidence="2 3">ON-56566</strain>
    </source>
</reference>
<dbReference type="SUPFAM" id="SSF50475">
    <property type="entry name" value="FMN-binding split barrel"/>
    <property type="match status" value="1"/>
</dbReference>
<accession>A0A0B1Q3Z8</accession>
<dbReference type="OrthoDB" id="9783347at2"/>
<dbReference type="PANTHER" id="PTHR43812:SF2">
    <property type="entry name" value="FLAVIN REDUCTASE LIKE DOMAIN-CONTAINING PROTEIN"/>
    <property type="match status" value="1"/>
</dbReference>
<sequence>MFYETSDNRHGLAHDPFKAIVSPRPIGWISTRSRGGAVNLSPYSFFNAISDKPKLVMFSSGGMKDSAAFAIESGEFVCNFATEQLAEALNRSSAPAPRGTSEFSFSGLTEAPCRLVSAPRVAESPAALECRVTEWFHPRDIDGGHSGNVVVIGQVVGIHLDDALIREGRIDMALAAPLSRLGYMDYAVTRDVFEMFRPRAPDASDLD</sequence>
<dbReference type="GO" id="GO:0010181">
    <property type="term" value="F:FMN binding"/>
    <property type="evidence" value="ECO:0007669"/>
    <property type="project" value="InterPro"/>
</dbReference>
<dbReference type="AlphaFoldDB" id="A0A0B1Q3Z8"/>
<dbReference type="Proteomes" id="UP000030826">
    <property type="component" value="Unassembled WGS sequence"/>
</dbReference>
<dbReference type="SMART" id="SM00903">
    <property type="entry name" value="Flavin_Reduct"/>
    <property type="match status" value="1"/>
</dbReference>
<dbReference type="RefSeq" id="WP_039193180.1">
    <property type="nucleotide sequence ID" value="NZ_JRFJ01000003.1"/>
</dbReference>
<evidence type="ECO:0000313" key="3">
    <source>
        <dbReference type="Proteomes" id="UP000030826"/>
    </source>
</evidence>
<dbReference type="InterPro" id="IPR012349">
    <property type="entry name" value="Split_barrel_FMN-bd"/>
</dbReference>
<comment type="caution">
    <text evidence="2">The sequence shown here is derived from an EMBL/GenBank/DDBJ whole genome shotgun (WGS) entry which is preliminary data.</text>
</comment>